<dbReference type="SUPFAM" id="SSF56219">
    <property type="entry name" value="DNase I-like"/>
    <property type="match status" value="1"/>
</dbReference>
<comment type="caution">
    <text evidence="2">The sequence shown here is derived from an EMBL/GenBank/DDBJ whole genome shotgun (WGS) entry which is preliminary data.</text>
</comment>
<dbReference type="Pfam" id="PF00078">
    <property type="entry name" value="RVT_1"/>
    <property type="match status" value="1"/>
</dbReference>
<feature type="domain" description="Reverse transcriptase" evidence="1">
    <location>
        <begin position="443"/>
        <end position="720"/>
    </location>
</feature>
<reference evidence="2" key="1">
    <citation type="journal article" date="2022" name="Int. J. Mol. Sci.">
        <title>Draft Genome of Tanacetum Coccineum: Genomic Comparison of Closely Related Tanacetum-Family Plants.</title>
        <authorList>
            <person name="Yamashiro T."/>
            <person name="Shiraishi A."/>
            <person name="Nakayama K."/>
            <person name="Satake H."/>
        </authorList>
    </citation>
    <scope>NUCLEOTIDE SEQUENCE</scope>
</reference>
<name>A0ABQ4ZDK5_9ASTR</name>
<dbReference type="InterPro" id="IPR000477">
    <property type="entry name" value="RT_dom"/>
</dbReference>
<keyword evidence="3" id="KW-1185">Reference proteome</keyword>
<dbReference type="PANTHER" id="PTHR33116:SF78">
    <property type="entry name" value="OS12G0587133 PROTEIN"/>
    <property type="match status" value="1"/>
</dbReference>
<evidence type="ECO:0000313" key="3">
    <source>
        <dbReference type="Proteomes" id="UP001151760"/>
    </source>
</evidence>
<dbReference type="PROSITE" id="PS50878">
    <property type="entry name" value="RT_POL"/>
    <property type="match status" value="1"/>
</dbReference>
<dbReference type="SUPFAM" id="SSF56672">
    <property type="entry name" value="DNA/RNA polymerases"/>
    <property type="match status" value="1"/>
</dbReference>
<organism evidence="2 3">
    <name type="scientific">Tanacetum coccineum</name>
    <dbReference type="NCBI Taxonomy" id="301880"/>
    <lineage>
        <taxon>Eukaryota</taxon>
        <taxon>Viridiplantae</taxon>
        <taxon>Streptophyta</taxon>
        <taxon>Embryophyta</taxon>
        <taxon>Tracheophyta</taxon>
        <taxon>Spermatophyta</taxon>
        <taxon>Magnoliopsida</taxon>
        <taxon>eudicotyledons</taxon>
        <taxon>Gunneridae</taxon>
        <taxon>Pentapetalae</taxon>
        <taxon>asterids</taxon>
        <taxon>campanulids</taxon>
        <taxon>Asterales</taxon>
        <taxon>Asteraceae</taxon>
        <taxon>Asteroideae</taxon>
        <taxon>Anthemideae</taxon>
        <taxon>Anthemidinae</taxon>
        <taxon>Tanacetum</taxon>
    </lineage>
</organism>
<dbReference type="EMBL" id="BQNB010011262">
    <property type="protein sequence ID" value="GJS88289.1"/>
    <property type="molecule type" value="Genomic_DNA"/>
</dbReference>
<evidence type="ECO:0000313" key="2">
    <source>
        <dbReference type="EMBL" id="GJS88289.1"/>
    </source>
</evidence>
<dbReference type="InterPro" id="IPR036691">
    <property type="entry name" value="Endo/exonu/phosph_ase_sf"/>
</dbReference>
<proteinExistence type="predicted"/>
<dbReference type="InterPro" id="IPR026960">
    <property type="entry name" value="RVT-Znf"/>
</dbReference>
<dbReference type="PANTHER" id="PTHR33116">
    <property type="entry name" value="REVERSE TRANSCRIPTASE ZINC-BINDING DOMAIN-CONTAINING PROTEIN-RELATED-RELATED"/>
    <property type="match status" value="1"/>
</dbReference>
<dbReference type="Gene3D" id="3.60.10.10">
    <property type="entry name" value="Endonuclease/exonuclease/phosphatase"/>
    <property type="match status" value="1"/>
</dbReference>
<dbReference type="InterPro" id="IPR043502">
    <property type="entry name" value="DNA/RNA_pol_sf"/>
</dbReference>
<keyword evidence="2" id="KW-0548">Nucleotidyltransferase</keyword>
<evidence type="ECO:0000259" key="1">
    <source>
        <dbReference type="PROSITE" id="PS50878"/>
    </source>
</evidence>
<keyword evidence="2" id="KW-0695">RNA-directed DNA polymerase</keyword>
<dbReference type="Pfam" id="PF13966">
    <property type="entry name" value="zf-RVT"/>
    <property type="match status" value="1"/>
</dbReference>
<dbReference type="CDD" id="cd01650">
    <property type="entry name" value="RT_nLTR_like"/>
    <property type="match status" value="1"/>
</dbReference>
<dbReference type="Proteomes" id="UP001151760">
    <property type="component" value="Unassembled WGS sequence"/>
</dbReference>
<accession>A0ABQ4ZDK5</accession>
<protein>
    <submittedName>
        <fullName evidence="2">RNA-directed DNA polymerase, eukaryota</fullName>
    </submittedName>
</protein>
<dbReference type="GO" id="GO:0003964">
    <property type="term" value="F:RNA-directed DNA polymerase activity"/>
    <property type="evidence" value="ECO:0007669"/>
    <property type="project" value="UniProtKB-KW"/>
</dbReference>
<sequence length="1150" mass="131526">MDCISHMDVKSLWGNSNFDFVASDSLGNSGGILCIWEASIFKKDGATISDNFIAIYGTWLPRNVKILLVAVYAPQQPGSKRALWDFLSNLVRRWNGEAIIMGDFNDVRTMDERLGSSFNVSSARCFDRFIVSSGLVDVKLEGYSFTWSHPSASKMSKLDRFLVTEGIISLYPSISALCLDRHLSDHRPILLREVLSDFGPTPFRFYQSWLRMEGFDSMVEHAWLSFSHSDSNAMVRFKKKLQDLKSIIRLWVKDKKFHLHNAKNSLQNDLISIDKDLERGNVSDDILLNRMDLNRRLQDIKLLEVKDLVQKSKIKWAIEGDENSKFFHGIINKKRSQLSIRGVFVEGTWCTDPSIVKEAFKNHFEVRFQQPCHDRLKLNAPFHNRLSSDQVDELDRAVSRDEIRRAVWNCGENKSPGPDGYTFEFFRKYWSLVGADFCDAVDYFFKSGTFPRGCNSSFIALIPKVNDAKFVNDFRPISLIGCVYKVITKVLANRLATVISDLVSETQSAFVANRQILDGPFILNEMLNWCKRKKKQAMFFKVDFAKAYDSVRWDYLLDILHAFGFGPNWCRWIRGTFTSSMASILVNGSPTSEFPFCCGLKQGDPLAPYLFILIMESLHISFSRVVDDGLFKGFQLHGSVNISHLFYADDAMFIGEWSEQNLHNIVKVLNCFHLASGLKINIAKSQVLGVGVSQNVVVQAANRIGCAVLNTPFRYLGVTVGECMSRKSAWVGLVNKLQARLSKWKVKTLSIGGRLTLLKSVLGASPIYYMSIFKVPKGVLKTMESIRSKFFNGVDSSDRKISWVAWDNVLASKLNGGLGVSSFFALNRALLLKWVWRFISGDGSLWCKVIQAIYGSKFDLHVTDQPSIWCSILREVKSLKDSGFDFSSHCKKRIGDGSCTSFWYDIWLADAPLCVQFPRLFALELDKEIVVANKMGASSVSASFRRDVRDGAERQQWDDLSSIMNSVVLSSSKDRWTCDLSGDGEFKVKVIRNFIDDLFLPSSDVATRWVKFIPIKVNVFSWRARRDRLPTRVNLSRRGVLLDSHLCPLCNAAMEDVQHVFFRCDVARVVLHKICRWWDLDWQEIFSFSDWDAWFLSFRLSSRLKSILEGVAWWRIWRLRNQWFFDASPPNRSTIFDDIVSWSFLWCSSR</sequence>
<reference evidence="2" key="2">
    <citation type="submission" date="2022-01" db="EMBL/GenBank/DDBJ databases">
        <authorList>
            <person name="Yamashiro T."/>
            <person name="Shiraishi A."/>
            <person name="Satake H."/>
            <person name="Nakayama K."/>
        </authorList>
    </citation>
    <scope>NUCLEOTIDE SEQUENCE</scope>
</reference>
<keyword evidence="2" id="KW-0808">Transferase</keyword>
<gene>
    <name evidence="2" type="ORF">Tco_0770925</name>
</gene>